<feature type="compositionally biased region" description="Basic and acidic residues" evidence="2">
    <location>
        <begin position="59"/>
        <end position="76"/>
    </location>
</feature>
<sequence>MGRNNYTFCKSCNLYKKTINDLNILVVQYVDVIEDLEGELDVLEECIQKVNSDGDGQDFEVKEEQSKKSKQKGERCQNPDCKAKIKKVNCVHSSKVKIQELKKEVEKLKQDISTMLSREKTTLLEANNKINILECENNGLKSKIKEFERKEESYMKIQRDLNADIKVLNKDKCESNLAIKELQLQKDSYLTRIKELECKICCLNFKSGNFKVAQTLSTIDENALTTNESNCKVNSMKAELKKYSEVIVDLVIEQEKNLHVKSENSSLKNKLKQLEKAKQSENMEIVQCTNDNLIRENCALKVEVNKCNEIITSLRRNLEQNTELLNQNKDLKIQIESCKNNLHNITEQQGLYEKLKQDNLCLKTQVQSLLDVIKKIEMEKKQLKENSLILSNDIEKCNKLIIDLVVKEEKCRILDNENSVLKNRIKELENDKSTKIKQENQSLKSIIDDCLCKTSLINEELNTTDLGKSAPKMEDSEEQRKCAANLNFNKKLKRQDFPKLNDGKICSANKSNMFKS</sequence>
<dbReference type="AlphaFoldDB" id="A0A9P0FJM2"/>
<dbReference type="EMBL" id="OV121137">
    <property type="protein sequence ID" value="CAH0559702.1"/>
    <property type="molecule type" value="Genomic_DNA"/>
</dbReference>
<feature type="region of interest" description="Disordered" evidence="2">
    <location>
        <begin position="56"/>
        <end position="76"/>
    </location>
</feature>
<reference evidence="3" key="1">
    <citation type="submission" date="2021-12" db="EMBL/GenBank/DDBJ databases">
        <authorList>
            <person name="King R."/>
        </authorList>
    </citation>
    <scope>NUCLEOTIDE SEQUENCE</scope>
</reference>
<evidence type="ECO:0000256" key="2">
    <source>
        <dbReference type="SAM" id="MobiDB-lite"/>
    </source>
</evidence>
<evidence type="ECO:0000313" key="3">
    <source>
        <dbReference type="EMBL" id="CAH0559702.1"/>
    </source>
</evidence>
<protein>
    <submittedName>
        <fullName evidence="3">Uncharacterized protein</fullName>
    </submittedName>
</protein>
<evidence type="ECO:0000313" key="4">
    <source>
        <dbReference type="Proteomes" id="UP001154078"/>
    </source>
</evidence>
<keyword evidence="1" id="KW-0175">Coiled coil</keyword>
<feature type="coiled-coil region" evidence="1">
    <location>
        <begin position="91"/>
        <end position="150"/>
    </location>
</feature>
<dbReference type="Proteomes" id="UP001154078">
    <property type="component" value="Chromosome 6"/>
</dbReference>
<name>A0A9P0FJM2_BRAAE</name>
<proteinExistence type="predicted"/>
<keyword evidence="4" id="KW-1185">Reference proteome</keyword>
<feature type="coiled-coil region" evidence="1">
    <location>
        <begin position="257"/>
        <end position="438"/>
    </location>
</feature>
<organism evidence="3 4">
    <name type="scientific">Brassicogethes aeneus</name>
    <name type="common">Rape pollen beetle</name>
    <name type="synonym">Meligethes aeneus</name>
    <dbReference type="NCBI Taxonomy" id="1431903"/>
    <lineage>
        <taxon>Eukaryota</taxon>
        <taxon>Metazoa</taxon>
        <taxon>Ecdysozoa</taxon>
        <taxon>Arthropoda</taxon>
        <taxon>Hexapoda</taxon>
        <taxon>Insecta</taxon>
        <taxon>Pterygota</taxon>
        <taxon>Neoptera</taxon>
        <taxon>Endopterygota</taxon>
        <taxon>Coleoptera</taxon>
        <taxon>Polyphaga</taxon>
        <taxon>Cucujiformia</taxon>
        <taxon>Nitidulidae</taxon>
        <taxon>Meligethinae</taxon>
        <taxon>Brassicogethes</taxon>
    </lineage>
</organism>
<accession>A0A9P0FJM2</accession>
<gene>
    <name evidence="3" type="ORF">MELIAE_LOCUS9727</name>
</gene>
<evidence type="ECO:0000256" key="1">
    <source>
        <dbReference type="SAM" id="Coils"/>
    </source>
</evidence>